<protein>
    <recommendedName>
        <fullName evidence="4">Homeobox domain-containing protein</fullName>
    </recommendedName>
</protein>
<dbReference type="Pfam" id="PF00046">
    <property type="entry name" value="Homeodomain"/>
    <property type="match status" value="1"/>
</dbReference>
<dbReference type="InterPro" id="IPR009057">
    <property type="entry name" value="Homeodomain-like_sf"/>
</dbReference>
<accession>A0AAD8LZS6</accession>
<comment type="subcellular location">
    <subcellularLocation>
        <location evidence="1 2 3">Nucleus</location>
    </subcellularLocation>
</comment>
<evidence type="ECO:0000313" key="5">
    <source>
        <dbReference type="EMBL" id="KAK1355366.1"/>
    </source>
</evidence>
<dbReference type="Proteomes" id="UP001237642">
    <property type="component" value="Unassembled WGS sequence"/>
</dbReference>
<comment type="caution">
    <text evidence="5">The sequence shown here is derived from an EMBL/GenBank/DDBJ whole genome shotgun (WGS) entry which is preliminary data.</text>
</comment>
<dbReference type="SUPFAM" id="SSF46689">
    <property type="entry name" value="Homeodomain-like"/>
    <property type="match status" value="1"/>
</dbReference>
<evidence type="ECO:0000313" key="6">
    <source>
        <dbReference type="Proteomes" id="UP001237642"/>
    </source>
</evidence>
<dbReference type="GO" id="GO:0003700">
    <property type="term" value="F:DNA-binding transcription factor activity"/>
    <property type="evidence" value="ECO:0007669"/>
    <property type="project" value="InterPro"/>
</dbReference>
<dbReference type="SMART" id="SM00389">
    <property type="entry name" value="HOX"/>
    <property type="match status" value="1"/>
</dbReference>
<dbReference type="InterPro" id="IPR044830">
    <property type="entry name" value="HD-Zip_III"/>
</dbReference>
<reference evidence="5" key="1">
    <citation type="submission" date="2023-02" db="EMBL/GenBank/DDBJ databases">
        <title>Genome of toxic invasive species Heracleum sosnowskyi carries increased number of genes despite the absence of recent whole-genome duplications.</title>
        <authorList>
            <person name="Schelkunov M."/>
            <person name="Shtratnikova V."/>
            <person name="Makarenko M."/>
            <person name="Klepikova A."/>
            <person name="Omelchenko D."/>
            <person name="Novikova G."/>
            <person name="Obukhova E."/>
            <person name="Bogdanov V."/>
            <person name="Penin A."/>
            <person name="Logacheva M."/>
        </authorList>
    </citation>
    <scope>NUCLEOTIDE SEQUENCE</scope>
    <source>
        <strain evidence="5">Hsosn_3</strain>
        <tissue evidence="5">Leaf</tissue>
    </source>
</reference>
<evidence type="ECO:0000256" key="3">
    <source>
        <dbReference type="RuleBase" id="RU000682"/>
    </source>
</evidence>
<dbReference type="PANTHER" id="PTHR45950:SF7">
    <property type="entry name" value="HOMEOBOX-LEUCINE ZIPPER PROTEIN ATHB-14"/>
    <property type="match status" value="1"/>
</dbReference>
<name>A0AAD8LZS6_9APIA</name>
<sequence>MEMKGNHGLGNSSTCNGDIQGTLGDKFMQWSDDQVMVLEQFFVECQSPSHSMRLAMIRENSVLSNLDSQQIEAWFESRRSLEKNKMAATGKLLLLEQNYLHGTVQQLLREKEYYRMMLQYTSLESFPAPEIPRSVFENLKIVAERRQQLLLENEYLHNEVQHLQRGNEYVQILLENVDDITNSEAAVNPDLYFPGDVDNTRGLLLFSETMTKFPPKTPIACDWVSIPRMKFFERIKEIFVRTCLDWTHFPVSGITVDASAMLSFVKATTLPYGLLDLFLCQHQEFVVSCSIKDIKLDQLCFKDGEKSLTAIVPAFLLLDIKLSQISFKEKEESLTGAASSFMPQNIKLDKIAFKDREESLTAVSSAFLPQRFCVAVDHFCVLGAWHYVPNQQAASGEVKFMLRFKFIN</sequence>
<evidence type="ECO:0000259" key="4">
    <source>
        <dbReference type="PROSITE" id="PS50071"/>
    </source>
</evidence>
<dbReference type="EMBL" id="JAUIZM010000011">
    <property type="protein sequence ID" value="KAK1355366.1"/>
    <property type="molecule type" value="Genomic_DNA"/>
</dbReference>
<dbReference type="GO" id="GO:0003677">
    <property type="term" value="F:DNA binding"/>
    <property type="evidence" value="ECO:0007669"/>
    <property type="project" value="UniProtKB-UniRule"/>
</dbReference>
<evidence type="ECO:0000256" key="2">
    <source>
        <dbReference type="PROSITE-ProRule" id="PRU00108"/>
    </source>
</evidence>
<dbReference type="InterPro" id="IPR001356">
    <property type="entry name" value="HD"/>
</dbReference>
<organism evidence="5 6">
    <name type="scientific">Heracleum sosnowskyi</name>
    <dbReference type="NCBI Taxonomy" id="360622"/>
    <lineage>
        <taxon>Eukaryota</taxon>
        <taxon>Viridiplantae</taxon>
        <taxon>Streptophyta</taxon>
        <taxon>Embryophyta</taxon>
        <taxon>Tracheophyta</taxon>
        <taxon>Spermatophyta</taxon>
        <taxon>Magnoliopsida</taxon>
        <taxon>eudicotyledons</taxon>
        <taxon>Gunneridae</taxon>
        <taxon>Pentapetalae</taxon>
        <taxon>asterids</taxon>
        <taxon>campanulids</taxon>
        <taxon>Apiales</taxon>
        <taxon>Apiaceae</taxon>
        <taxon>Apioideae</taxon>
        <taxon>apioid superclade</taxon>
        <taxon>Tordylieae</taxon>
        <taxon>Tordyliinae</taxon>
        <taxon>Heracleum</taxon>
    </lineage>
</organism>
<dbReference type="CDD" id="cd00086">
    <property type="entry name" value="homeodomain"/>
    <property type="match status" value="1"/>
</dbReference>
<feature type="domain" description="Homeobox" evidence="4">
    <location>
        <begin position="31"/>
        <end position="85"/>
    </location>
</feature>
<dbReference type="PROSITE" id="PS50071">
    <property type="entry name" value="HOMEOBOX_2"/>
    <property type="match status" value="1"/>
</dbReference>
<evidence type="ECO:0000256" key="1">
    <source>
        <dbReference type="ARBA" id="ARBA00004123"/>
    </source>
</evidence>
<keyword evidence="2 3" id="KW-0371">Homeobox</keyword>
<keyword evidence="2 3" id="KW-0238">DNA-binding</keyword>
<feature type="DNA-binding region" description="Homeobox" evidence="2">
    <location>
        <begin position="33"/>
        <end position="86"/>
    </location>
</feature>
<proteinExistence type="predicted"/>
<reference evidence="5" key="2">
    <citation type="submission" date="2023-05" db="EMBL/GenBank/DDBJ databases">
        <authorList>
            <person name="Schelkunov M.I."/>
        </authorList>
    </citation>
    <scope>NUCLEOTIDE SEQUENCE</scope>
    <source>
        <strain evidence="5">Hsosn_3</strain>
        <tissue evidence="5">Leaf</tissue>
    </source>
</reference>
<dbReference type="GO" id="GO:0005634">
    <property type="term" value="C:nucleus"/>
    <property type="evidence" value="ECO:0007669"/>
    <property type="project" value="UniProtKB-SubCell"/>
</dbReference>
<dbReference type="AlphaFoldDB" id="A0AAD8LZS6"/>
<gene>
    <name evidence="5" type="ORF">POM88_048622</name>
</gene>
<keyword evidence="2 3" id="KW-0539">Nucleus</keyword>
<dbReference type="Gene3D" id="1.10.10.60">
    <property type="entry name" value="Homeodomain-like"/>
    <property type="match status" value="1"/>
</dbReference>
<keyword evidence="6" id="KW-1185">Reference proteome</keyword>
<dbReference type="PANTHER" id="PTHR45950">
    <property type="entry name" value="HOMEOBOX-LEUCINE ZIPPER PROTEIN ATHB-14"/>
    <property type="match status" value="1"/>
</dbReference>